<proteinExistence type="inferred from homology"/>
<dbReference type="InterPro" id="IPR014801">
    <property type="entry name" value="Mediator_Med5_fun"/>
</dbReference>
<dbReference type="GO" id="GO:0006357">
    <property type="term" value="P:regulation of transcription by RNA polymerase II"/>
    <property type="evidence" value="ECO:0007669"/>
    <property type="project" value="InterPro"/>
</dbReference>
<comment type="function">
    <text evidence="9">Component of the Mediator complex, a coactivator involved in the regulated transcription of nearly all RNA polymerase II-dependent genes. Mediator functions as a bridge to convey information from gene-specific regulatory proteins to the basal RNA polymerase II transcription machinery. Mediator is recruited to promoters by direct interactions with regulatory proteins and serves as a scaffold for the assembly of a functional preinitiation complex with RNA polymerase II and the general transcription factors.</text>
</comment>
<evidence type="ECO:0000256" key="7">
    <source>
        <dbReference type="ARBA" id="ARBA00023242"/>
    </source>
</evidence>
<comment type="subcellular location">
    <subcellularLocation>
        <location evidence="1 9">Nucleus</location>
    </subcellularLocation>
</comment>
<protein>
    <recommendedName>
        <fullName evidence="3 9">Mediator of RNA polymerase II transcription subunit 5</fullName>
    </recommendedName>
    <alternativeName>
        <fullName evidence="8 9">Mediator complex subunit 5</fullName>
    </alternativeName>
</protein>
<accession>A0A6A6WAH3</accession>
<evidence type="ECO:0000256" key="8">
    <source>
        <dbReference type="ARBA" id="ARBA00031256"/>
    </source>
</evidence>
<keyword evidence="7 9" id="KW-0539">Nucleus</keyword>
<keyword evidence="5 9" id="KW-0010">Activator</keyword>
<name>A0A6A6WAH3_9PEZI</name>
<reference evidence="10" key="1">
    <citation type="journal article" date="2020" name="Stud. Mycol.">
        <title>101 Dothideomycetes genomes: a test case for predicting lifestyles and emergence of pathogens.</title>
        <authorList>
            <person name="Haridas S."/>
            <person name="Albert R."/>
            <person name="Binder M."/>
            <person name="Bloem J."/>
            <person name="Labutti K."/>
            <person name="Salamov A."/>
            <person name="Andreopoulos B."/>
            <person name="Baker S."/>
            <person name="Barry K."/>
            <person name="Bills G."/>
            <person name="Bluhm B."/>
            <person name="Cannon C."/>
            <person name="Castanera R."/>
            <person name="Culley D."/>
            <person name="Daum C."/>
            <person name="Ezra D."/>
            <person name="Gonzalez J."/>
            <person name="Henrissat B."/>
            <person name="Kuo A."/>
            <person name="Liang C."/>
            <person name="Lipzen A."/>
            <person name="Lutzoni F."/>
            <person name="Magnuson J."/>
            <person name="Mondo S."/>
            <person name="Nolan M."/>
            <person name="Ohm R."/>
            <person name="Pangilinan J."/>
            <person name="Park H.-J."/>
            <person name="Ramirez L."/>
            <person name="Alfaro M."/>
            <person name="Sun H."/>
            <person name="Tritt A."/>
            <person name="Yoshinaga Y."/>
            <person name="Zwiers L.-H."/>
            <person name="Turgeon B."/>
            <person name="Goodwin S."/>
            <person name="Spatafora J."/>
            <person name="Crous P."/>
            <person name="Grigoriev I."/>
        </authorList>
    </citation>
    <scope>NUCLEOTIDE SEQUENCE</scope>
    <source>
        <strain evidence="10">CBS 121739</strain>
    </source>
</reference>
<dbReference type="OrthoDB" id="5322661at2759"/>
<organism evidence="10 11">
    <name type="scientific">Pseudovirgaria hyperparasitica</name>
    <dbReference type="NCBI Taxonomy" id="470096"/>
    <lineage>
        <taxon>Eukaryota</taxon>
        <taxon>Fungi</taxon>
        <taxon>Dikarya</taxon>
        <taxon>Ascomycota</taxon>
        <taxon>Pezizomycotina</taxon>
        <taxon>Dothideomycetes</taxon>
        <taxon>Dothideomycetes incertae sedis</taxon>
        <taxon>Acrospermales</taxon>
        <taxon>Acrospermaceae</taxon>
        <taxon>Pseudovirgaria</taxon>
    </lineage>
</organism>
<dbReference type="GO" id="GO:0003712">
    <property type="term" value="F:transcription coregulator activity"/>
    <property type="evidence" value="ECO:0007669"/>
    <property type="project" value="InterPro"/>
</dbReference>
<evidence type="ECO:0000256" key="5">
    <source>
        <dbReference type="ARBA" id="ARBA00023159"/>
    </source>
</evidence>
<evidence type="ECO:0000313" key="11">
    <source>
        <dbReference type="Proteomes" id="UP000799437"/>
    </source>
</evidence>
<keyword evidence="11" id="KW-1185">Reference proteome</keyword>
<sequence>MDSPVKEEPPSEVWARFVNNCLAMRVRPERFDALSQKLIVNSPIEGRFLANIVLRPQTPGYELMDPLVLGYLEKALSRDLIDAGDILLSLFRWSKDRPYNNDEDKNSAEAHRRNPPRLDELVLHHLARVFADSQRPKSPPEARRTLILVTKWMVAMVDLHHKDSMLQAMNGAEHTHRIVARDALGQLAIALLSNARVVGIMNNRIFRKGEKKSLAQAVSTFVPFLAQISINTSSRLAELQKSHDLVEEPLNDIVGDKEANDLAVATMQLQSVAELPVINSRSGLFIFLNSLLVGRPLTDDTTILVYLSNRYKGDAQRSTVDLITAAFDVLSNGNNRHESQIHMFNLRSFLVNKVPTIIATLSHSMFPPLTPEFCITQALAHIDPNSFPSLAHASFDVAAGDNPLMDVRQDFLFACALHRLLPVESIERLLGEQPMSDLPSGGAYTKGALVSQCSANPERVEELLNEIERMDGNVGAIAIAITEVVRNLCASKETMSLKAVCNGLSRRPKALDIILQYTSPTSILQPLCHMLDAWRHEEDQGEYQPVFDEFGAILLLVLAFVHRFDLTAQELGLNNDSFVAQLLQRGHISIKQRDLTPEQGKHLAGWVNDLFGKDGVDQVLRTCGPQEFYQLVPTFFSQTMMACAADVLPLKTVESGLEYLLETFLLPSLVGALRWMAARALQKPGKEIVVLIQVFNKLMRPSSISGDAQAMHNTILSIVSKQLQACFQVLRKHKQLAKEIEPLIERLKPHLKYERTAYSSVSEIETWTSHSSTLCQVIRGNIQQLISWATNATRVLVSPPPYPARLLHVAERILGPSKVLRAIIDEVRAQTDTGHGEYALDIGVSMICAVSTDNSPLSVDWLTSPVPSPHVPRTRPNLRDMLKVELDEAADLIASDPLTAETIVRLHRRVEAQLAVSALPDLSTTVIIQDMHIDVDVPSDSNNAQQNGMDSINLGGSTDDMMSGLGDLGGDTGDATNHGGDLDLGDLGDMDNLGDIGDMGNMDMDEMFPDYF</sequence>
<dbReference type="AlphaFoldDB" id="A0A6A6WAH3"/>
<keyword evidence="4 9" id="KW-0805">Transcription regulation</keyword>
<evidence type="ECO:0000256" key="9">
    <source>
        <dbReference type="RuleBase" id="RU364142"/>
    </source>
</evidence>
<dbReference type="EMBL" id="ML996569">
    <property type="protein sequence ID" value="KAF2759673.1"/>
    <property type="molecule type" value="Genomic_DNA"/>
</dbReference>
<comment type="similarity">
    <text evidence="2 9">Belongs to the Mediator complex subunit 5 family.</text>
</comment>
<evidence type="ECO:0000256" key="1">
    <source>
        <dbReference type="ARBA" id="ARBA00004123"/>
    </source>
</evidence>
<keyword evidence="6 9" id="KW-0804">Transcription</keyword>
<dbReference type="Proteomes" id="UP000799437">
    <property type="component" value="Unassembled WGS sequence"/>
</dbReference>
<evidence type="ECO:0000313" key="10">
    <source>
        <dbReference type="EMBL" id="KAF2759673.1"/>
    </source>
</evidence>
<dbReference type="PANTHER" id="PTHR35784:SF1">
    <property type="entry name" value="MEDIATOR OF RNA POLYMERASE II TRANSCRIPTION SUBUNIT 5"/>
    <property type="match status" value="1"/>
</dbReference>
<dbReference type="PANTHER" id="PTHR35784">
    <property type="entry name" value="MEDIATOR OF RNA POLYMERASE II TRANSCRIPTION SUBUNIT 5"/>
    <property type="match status" value="1"/>
</dbReference>
<evidence type="ECO:0000256" key="6">
    <source>
        <dbReference type="ARBA" id="ARBA00023163"/>
    </source>
</evidence>
<evidence type="ECO:0000256" key="2">
    <source>
        <dbReference type="ARBA" id="ARBA00008782"/>
    </source>
</evidence>
<comment type="subunit">
    <text evidence="9">Component of the Mediator complex.</text>
</comment>
<gene>
    <name evidence="9" type="primary">MED5</name>
    <name evidence="10" type="ORF">EJ05DRAFT_474744</name>
</gene>
<dbReference type="GO" id="GO:0016592">
    <property type="term" value="C:mediator complex"/>
    <property type="evidence" value="ECO:0007669"/>
    <property type="project" value="InterPro"/>
</dbReference>
<evidence type="ECO:0000256" key="3">
    <source>
        <dbReference type="ARBA" id="ARBA00020628"/>
    </source>
</evidence>
<dbReference type="Pfam" id="PF08689">
    <property type="entry name" value="Med5"/>
    <property type="match status" value="1"/>
</dbReference>
<evidence type="ECO:0000256" key="4">
    <source>
        <dbReference type="ARBA" id="ARBA00023015"/>
    </source>
</evidence>